<dbReference type="Gene3D" id="3.30.1330.30">
    <property type="match status" value="1"/>
</dbReference>
<keyword evidence="2" id="KW-1185">Reference proteome</keyword>
<proteinExistence type="predicted"/>
<evidence type="ECO:0008006" key="3">
    <source>
        <dbReference type="Google" id="ProtNLM"/>
    </source>
</evidence>
<protein>
    <recommendedName>
        <fullName evidence="3">DUF1694 domain-containing protein</fullName>
    </recommendedName>
</protein>
<dbReference type="OrthoDB" id="95278at2"/>
<dbReference type="SUPFAM" id="SSF160515">
    <property type="entry name" value="YueI-like"/>
    <property type="match status" value="1"/>
</dbReference>
<dbReference type="RefSeq" id="WP_126793569.1">
    <property type="nucleotide sequence ID" value="NZ_CP060720.1"/>
</dbReference>
<dbReference type="PIRSF" id="PIRSF034303">
    <property type="entry name" value="DUF1694"/>
    <property type="match status" value="1"/>
</dbReference>
<dbReference type="AlphaFoldDB" id="A0A430B3H6"/>
<dbReference type="InterPro" id="IPR029064">
    <property type="entry name" value="Ribosomal_eL30-like_sf"/>
</dbReference>
<sequence>MAKKDIQDYLDKGMYGTPKIKPDEQKKYLGTYRERVVFIMTFDEAKQNAYDAFCLEKFANHPDGTLLIDANSSMTIQNHFMKLTQQKKIDFRLVDSDAERLKGDDIAMVFTLSKPIDLEDISVKEKLSKKITTTPNVQKEKKSGFFKKIFS</sequence>
<evidence type="ECO:0000313" key="2">
    <source>
        <dbReference type="Proteomes" id="UP000288028"/>
    </source>
</evidence>
<dbReference type="GeneID" id="95579552"/>
<organism evidence="1 2">
    <name type="scientific">Vagococcus carniphilus</name>
    <dbReference type="NCBI Taxonomy" id="218144"/>
    <lineage>
        <taxon>Bacteria</taxon>
        <taxon>Bacillati</taxon>
        <taxon>Bacillota</taxon>
        <taxon>Bacilli</taxon>
        <taxon>Lactobacillales</taxon>
        <taxon>Enterococcaceae</taxon>
        <taxon>Vagococcus</taxon>
    </lineage>
</organism>
<dbReference type="EMBL" id="NGKB01000006">
    <property type="protein sequence ID" value="RSU14897.1"/>
    <property type="molecule type" value="Genomic_DNA"/>
</dbReference>
<dbReference type="Proteomes" id="UP000288028">
    <property type="component" value="Unassembled WGS sequence"/>
</dbReference>
<name>A0A430B3H6_9ENTE</name>
<gene>
    <name evidence="1" type="ORF">CBF28_07445</name>
</gene>
<accession>A0A430B3H6</accession>
<evidence type="ECO:0000313" key="1">
    <source>
        <dbReference type="EMBL" id="RSU14897.1"/>
    </source>
</evidence>
<reference evidence="1 2" key="1">
    <citation type="submission" date="2017-05" db="EMBL/GenBank/DDBJ databases">
        <title>Vagococcus spp. assemblies.</title>
        <authorList>
            <person name="Gulvik C.A."/>
        </authorList>
    </citation>
    <scope>NUCLEOTIDE SEQUENCE [LARGE SCALE GENOMIC DNA]</scope>
    <source>
        <strain evidence="1 2">SS1714</strain>
    </source>
</reference>
<comment type="caution">
    <text evidence="1">The sequence shown here is derived from an EMBL/GenBank/DDBJ whole genome shotgun (WGS) entry which is preliminary data.</text>
</comment>
<dbReference type="Pfam" id="PF07997">
    <property type="entry name" value="DUF1694"/>
    <property type="match status" value="1"/>
</dbReference>
<dbReference type="InterPro" id="IPR012543">
    <property type="entry name" value="DUF1694"/>
</dbReference>